<dbReference type="EnsemblPlants" id="TuG1812G0200001912.01.T01">
    <property type="protein sequence ID" value="TuG1812G0200001912.01.T01.cds272733"/>
    <property type="gene ID" value="TuG1812G0200001912.01"/>
</dbReference>
<reference evidence="2" key="2">
    <citation type="submission" date="2018-03" db="EMBL/GenBank/DDBJ databases">
        <title>The Triticum urartu genome reveals the dynamic nature of wheat genome evolution.</title>
        <authorList>
            <person name="Ling H."/>
            <person name="Ma B."/>
            <person name="Shi X."/>
            <person name="Liu H."/>
            <person name="Dong L."/>
            <person name="Sun H."/>
            <person name="Cao Y."/>
            <person name="Gao Q."/>
            <person name="Zheng S."/>
            <person name="Li Y."/>
            <person name="Yu Y."/>
            <person name="Du H."/>
            <person name="Qi M."/>
            <person name="Li Y."/>
            <person name="Yu H."/>
            <person name="Cui Y."/>
            <person name="Wang N."/>
            <person name="Chen C."/>
            <person name="Wu H."/>
            <person name="Zhao Y."/>
            <person name="Zhang J."/>
            <person name="Li Y."/>
            <person name="Zhou W."/>
            <person name="Zhang B."/>
            <person name="Hu W."/>
            <person name="Eijk M."/>
            <person name="Tang J."/>
            <person name="Witsenboer H."/>
            <person name="Zhao S."/>
            <person name="Li Z."/>
            <person name="Zhang A."/>
            <person name="Wang D."/>
            <person name="Liang C."/>
        </authorList>
    </citation>
    <scope>NUCLEOTIDE SEQUENCE [LARGE SCALE GENOMIC DNA]</scope>
    <source>
        <strain evidence="2">cv. G1812</strain>
    </source>
</reference>
<feature type="region of interest" description="Disordered" evidence="1">
    <location>
        <begin position="278"/>
        <end position="302"/>
    </location>
</feature>
<feature type="compositionally biased region" description="Basic residues" evidence="1">
    <location>
        <begin position="289"/>
        <end position="301"/>
    </location>
</feature>
<dbReference type="AlphaFoldDB" id="A0A8R7TF96"/>
<dbReference type="Proteomes" id="UP000015106">
    <property type="component" value="Chromosome 2"/>
</dbReference>
<protein>
    <submittedName>
        <fullName evidence="2">Uncharacterized protein</fullName>
    </submittedName>
</protein>
<feature type="compositionally biased region" description="Basic residues" evidence="1">
    <location>
        <begin position="143"/>
        <end position="153"/>
    </location>
</feature>
<reference evidence="3" key="1">
    <citation type="journal article" date="2013" name="Nature">
        <title>Draft genome of the wheat A-genome progenitor Triticum urartu.</title>
        <authorList>
            <person name="Ling H.Q."/>
            <person name="Zhao S."/>
            <person name="Liu D."/>
            <person name="Wang J."/>
            <person name="Sun H."/>
            <person name="Zhang C."/>
            <person name="Fan H."/>
            <person name="Li D."/>
            <person name="Dong L."/>
            <person name="Tao Y."/>
            <person name="Gao C."/>
            <person name="Wu H."/>
            <person name="Li Y."/>
            <person name="Cui Y."/>
            <person name="Guo X."/>
            <person name="Zheng S."/>
            <person name="Wang B."/>
            <person name="Yu K."/>
            <person name="Liang Q."/>
            <person name="Yang W."/>
            <person name="Lou X."/>
            <person name="Chen J."/>
            <person name="Feng M."/>
            <person name="Jian J."/>
            <person name="Zhang X."/>
            <person name="Luo G."/>
            <person name="Jiang Y."/>
            <person name="Liu J."/>
            <person name="Wang Z."/>
            <person name="Sha Y."/>
            <person name="Zhang B."/>
            <person name="Wu H."/>
            <person name="Tang D."/>
            <person name="Shen Q."/>
            <person name="Xue P."/>
            <person name="Zou S."/>
            <person name="Wang X."/>
            <person name="Liu X."/>
            <person name="Wang F."/>
            <person name="Yang Y."/>
            <person name="An X."/>
            <person name="Dong Z."/>
            <person name="Zhang K."/>
            <person name="Zhang X."/>
            <person name="Luo M.C."/>
            <person name="Dvorak J."/>
            <person name="Tong Y."/>
            <person name="Wang J."/>
            <person name="Yang H."/>
            <person name="Li Z."/>
            <person name="Wang D."/>
            <person name="Zhang A."/>
            <person name="Wang J."/>
        </authorList>
    </citation>
    <scope>NUCLEOTIDE SEQUENCE</scope>
    <source>
        <strain evidence="3">cv. G1812</strain>
    </source>
</reference>
<evidence type="ECO:0000313" key="3">
    <source>
        <dbReference type="Proteomes" id="UP000015106"/>
    </source>
</evidence>
<proteinExistence type="predicted"/>
<accession>A0A8R7TF96</accession>
<name>A0A8R7TF96_TRIUA</name>
<organism evidence="2 3">
    <name type="scientific">Triticum urartu</name>
    <name type="common">Red wild einkorn</name>
    <name type="synonym">Crithodium urartu</name>
    <dbReference type="NCBI Taxonomy" id="4572"/>
    <lineage>
        <taxon>Eukaryota</taxon>
        <taxon>Viridiplantae</taxon>
        <taxon>Streptophyta</taxon>
        <taxon>Embryophyta</taxon>
        <taxon>Tracheophyta</taxon>
        <taxon>Spermatophyta</taxon>
        <taxon>Magnoliopsida</taxon>
        <taxon>Liliopsida</taxon>
        <taxon>Poales</taxon>
        <taxon>Poaceae</taxon>
        <taxon>BOP clade</taxon>
        <taxon>Pooideae</taxon>
        <taxon>Triticodae</taxon>
        <taxon>Triticeae</taxon>
        <taxon>Triticinae</taxon>
        <taxon>Triticum</taxon>
    </lineage>
</organism>
<feature type="region of interest" description="Disordered" evidence="1">
    <location>
        <begin position="141"/>
        <end position="162"/>
    </location>
</feature>
<reference evidence="2" key="3">
    <citation type="submission" date="2022-06" db="UniProtKB">
        <authorList>
            <consortium name="EnsemblPlants"/>
        </authorList>
    </citation>
    <scope>IDENTIFICATION</scope>
</reference>
<sequence>MRRVGRAPHAQLEKIPEHRAGRLLILRLLLPALLRGAPGPVDEALLLAAVDRAPARGELHEEHAVAVHVALRRGAPRLRVLRRHVPDRAGHHRAHVGVAGADHPGQPEVRHLGAPVAVQEHVAGLHVAVHHGGHALVVQERQRPRHAHGRVQPRRPPERRRVADQRLQAPAVEPLVDQYLGAAGEAPPIERDEVRVRPREPHPVGEHLHLGAELALAVAVHAVARPGELLHRHGAAVGERAAVHHAGAAAPDHPVVGEVARGSQDVAVGERRLVQPEHLHSLRRGGAPRGRRRAGRRRRGHSERALALGVLAREWVRLRLLVHREPGA</sequence>
<evidence type="ECO:0000256" key="1">
    <source>
        <dbReference type="SAM" id="MobiDB-lite"/>
    </source>
</evidence>
<evidence type="ECO:0000313" key="2">
    <source>
        <dbReference type="EnsemblPlants" id="TuG1812G0200001912.01.T01.cds272733"/>
    </source>
</evidence>
<keyword evidence="3" id="KW-1185">Reference proteome</keyword>
<dbReference type="Gramene" id="TuG1812G0200001912.01.T01">
    <property type="protein sequence ID" value="TuG1812G0200001912.01.T01.cds272733"/>
    <property type="gene ID" value="TuG1812G0200001912.01"/>
</dbReference>